<evidence type="ECO:0000313" key="2">
    <source>
        <dbReference type="EMBL" id="PMD56180.1"/>
    </source>
</evidence>
<accession>A0A2J6SZG6</accession>
<evidence type="ECO:0000256" key="1">
    <source>
        <dbReference type="ARBA" id="ARBA00022679"/>
    </source>
</evidence>
<dbReference type="Gene3D" id="3.40.50.2000">
    <property type="entry name" value="Glycogen Phosphorylase B"/>
    <property type="match status" value="2"/>
</dbReference>
<gene>
    <name evidence="2" type="ORF">K444DRAFT_645003</name>
</gene>
<dbReference type="AlphaFoldDB" id="A0A2J6SZG6"/>
<dbReference type="SUPFAM" id="SSF53756">
    <property type="entry name" value="UDP-Glycosyltransferase/glycogen phosphorylase"/>
    <property type="match status" value="1"/>
</dbReference>
<dbReference type="RefSeq" id="XP_024733084.1">
    <property type="nucleotide sequence ID" value="XM_024885037.1"/>
</dbReference>
<dbReference type="EMBL" id="KZ613848">
    <property type="protein sequence ID" value="PMD56180.1"/>
    <property type="molecule type" value="Genomic_DNA"/>
</dbReference>
<dbReference type="InterPro" id="IPR002213">
    <property type="entry name" value="UDP_glucos_trans"/>
</dbReference>
<dbReference type="CDD" id="cd03784">
    <property type="entry name" value="GT1_Gtf-like"/>
    <property type="match status" value="1"/>
</dbReference>
<keyword evidence="1 2" id="KW-0808">Transferase</keyword>
<proteinExistence type="predicted"/>
<dbReference type="STRING" id="1095630.A0A2J6SZG6"/>
<reference evidence="2 3" key="1">
    <citation type="submission" date="2016-04" db="EMBL/GenBank/DDBJ databases">
        <title>A degradative enzymes factory behind the ericoid mycorrhizal symbiosis.</title>
        <authorList>
            <consortium name="DOE Joint Genome Institute"/>
            <person name="Martino E."/>
            <person name="Morin E."/>
            <person name="Grelet G."/>
            <person name="Kuo A."/>
            <person name="Kohler A."/>
            <person name="Daghino S."/>
            <person name="Barry K."/>
            <person name="Choi C."/>
            <person name="Cichocki N."/>
            <person name="Clum A."/>
            <person name="Copeland A."/>
            <person name="Hainaut M."/>
            <person name="Haridas S."/>
            <person name="Labutti K."/>
            <person name="Lindquist E."/>
            <person name="Lipzen A."/>
            <person name="Khouja H.-R."/>
            <person name="Murat C."/>
            <person name="Ohm R."/>
            <person name="Olson A."/>
            <person name="Spatafora J."/>
            <person name="Veneault-Fourrey C."/>
            <person name="Henrissat B."/>
            <person name="Grigoriev I."/>
            <person name="Martin F."/>
            <person name="Perotto S."/>
        </authorList>
    </citation>
    <scope>NUCLEOTIDE SEQUENCE [LARGE SCALE GENOMIC DNA]</scope>
    <source>
        <strain evidence="2 3">E</strain>
    </source>
</reference>
<dbReference type="InParanoid" id="A0A2J6SZG6"/>
<evidence type="ECO:0000313" key="3">
    <source>
        <dbReference type="Proteomes" id="UP000235371"/>
    </source>
</evidence>
<dbReference type="Proteomes" id="UP000235371">
    <property type="component" value="Unassembled WGS sequence"/>
</dbReference>
<organism evidence="2 3">
    <name type="scientific">Hyaloscypha bicolor E</name>
    <dbReference type="NCBI Taxonomy" id="1095630"/>
    <lineage>
        <taxon>Eukaryota</taxon>
        <taxon>Fungi</taxon>
        <taxon>Dikarya</taxon>
        <taxon>Ascomycota</taxon>
        <taxon>Pezizomycotina</taxon>
        <taxon>Leotiomycetes</taxon>
        <taxon>Helotiales</taxon>
        <taxon>Hyaloscyphaceae</taxon>
        <taxon>Hyaloscypha</taxon>
        <taxon>Hyaloscypha bicolor</taxon>
    </lineage>
</organism>
<name>A0A2J6SZG6_9HELO</name>
<dbReference type="GO" id="GO:0008194">
    <property type="term" value="F:UDP-glycosyltransferase activity"/>
    <property type="evidence" value="ECO:0007669"/>
    <property type="project" value="InterPro"/>
</dbReference>
<keyword evidence="3" id="KW-1185">Reference proteome</keyword>
<dbReference type="PANTHER" id="PTHR48045">
    <property type="entry name" value="UDP-GLYCOSYLTRANSFERASE 72B1"/>
    <property type="match status" value="1"/>
</dbReference>
<dbReference type="GeneID" id="36593114"/>
<dbReference type="Pfam" id="PF00201">
    <property type="entry name" value="UDPGT"/>
    <property type="match status" value="1"/>
</dbReference>
<protein>
    <submittedName>
        <fullName evidence="2">Glycosyltransferase family 1 protein</fullName>
    </submittedName>
</protein>
<dbReference type="OrthoDB" id="5835829at2759"/>
<sequence length="391" mass="43033">MVFDVYGTNLILPQANKIAGPNVKTLMHITQGASSMFGFFAPSAKCGISDYETAVERICSDEELRKGRDRTQIVEAVVLAKNGTDKLNGTVIRVPGVKEIFDYEREGYNVPMPPGILIQIAEMIKLAANTDGTILSSSYALEGPVLEAWTEFKKPYPVGIQVAPFGWKKGIVIKDDEIRGFLDKNEKNSVLYISFGSHFFPITTPGYVTALLSTLEKLKFPFIFVLGGQMAKDHLPSDTISRINQSGAGLIHCGWADQRGILQHPSTGWFLTHAGWNSISESLAQGVPLICWPMSHSDQFMNAALLSTRDEPIAFELLQTRMGEARGPPRRGGGEIKGEIGEVEREMEDVLSKARGTEGAKLRKHAESIAIKLRDERDGRADWAIRELAAV</sequence>
<dbReference type="PANTHER" id="PTHR48045:SF31">
    <property type="entry name" value="UDP-GLYCOSYLTRANSFERASE 76B1-LIKE"/>
    <property type="match status" value="1"/>
</dbReference>